<evidence type="ECO:0000259" key="1">
    <source>
        <dbReference type="Pfam" id="PF24254"/>
    </source>
</evidence>
<dbReference type="AlphaFoldDB" id="A0A2L2BQK8"/>
<proteinExistence type="predicted"/>
<dbReference type="KEGG" id="psai:C3B54_11931"/>
<dbReference type="Proteomes" id="UP000243077">
    <property type="component" value="Chromosome"/>
</dbReference>
<evidence type="ECO:0000313" key="3">
    <source>
        <dbReference type="Proteomes" id="UP000243077"/>
    </source>
</evidence>
<reference evidence="2 3" key="1">
    <citation type="submission" date="2018-02" db="EMBL/GenBank/DDBJ databases">
        <title>Complete genome of the streamlined marine actinobacterium Pontimonas salivibrio CL-TW6 adapted to coastal planktonic lifestype.</title>
        <authorList>
            <person name="Cho B.C."/>
            <person name="Hardies S.C."/>
            <person name="Jang G.I."/>
            <person name="Hwang C.Y."/>
        </authorList>
    </citation>
    <scope>NUCLEOTIDE SEQUENCE [LARGE SCALE GENOMIC DNA]</scope>
    <source>
        <strain evidence="2 3">CL-TW6</strain>
    </source>
</reference>
<dbReference type="InterPro" id="IPR055878">
    <property type="entry name" value="DUF7455"/>
</dbReference>
<keyword evidence="3" id="KW-1185">Reference proteome</keyword>
<name>A0A2L2BQK8_9MICO</name>
<evidence type="ECO:0000313" key="2">
    <source>
        <dbReference type="EMBL" id="AVG23902.1"/>
    </source>
</evidence>
<protein>
    <recommendedName>
        <fullName evidence="1">DUF7455 domain-containing protein</fullName>
    </recommendedName>
</protein>
<gene>
    <name evidence="2" type="ORF">C3B54_11931</name>
</gene>
<dbReference type="RefSeq" id="WP_245867782.1">
    <property type="nucleotide sequence ID" value="NZ_CP026923.1"/>
</dbReference>
<accession>A0A2L2BQK8</accession>
<dbReference type="EMBL" id="CP026923">
    <property type="protein sequence ID" value="AVG23902.1"/>
    <property type="molecule type" value="Genomic_DNA"/>
</dbReference>
<feature type="domain" description="DUF7455" evidence="1">
    <location>
        <begin position="26"/>
        <end position="74"/>
    </location>
</feature>
<organism evidence="2 3">
    <name type="scientific">Pontimonas salivibrio</name>
    <dbReference type="NCBI Taxonomy" id="1159327"/>
    <lineage>
        <taxon>Bacteria</taxon>
        <taxon>Bacillati</taxon>
        <taxon>Actinomycetota</taxon>
        <taxon>Actinomycetes</taxon>
        <taxon>Micrococcales</taxon>
        <taxon>Microbacteriaceae</taxon>
        <taxon>Pontimonas</taxon>
    </lineage>
</organism>
<sequence>MTQSAATIESISDTTSEGNAPLGFGDHCDSCGAQAYVRVTLPSGVLLFCAHHADKHRASLSDSALVWHDETHRLRDESAS</sequence>
<dbReference type="Pfam" id="PF24254">
    <property type="entry name" value="DUF7455"/>
    <property type="match status" value="1"/>
</dbReference>